<protein>
    <submittedName>
        <fullName evidence="1">Uncharacterized protein</fullName>
    </submittedName>
</protein>
<name>A0AAV1ZCH9_9ARAC</name>
<accession>A0AAV1ZCH9</accession>
<gene>
    <name evidence="1" type="ORF">LARSCL_LOCUS4592</name>
</gene>
<evidence type="ECO:0000313" key="2">
    <source>
        <dbReference type="Proteomes" id="UP001497382"/>
    </source>
</evidence>
<proteinExistence type="predicted"/>
<evidence type="ECO:0000313" key="1">
    <source>
        <dbReference type="EMBL" id="CAL1269167.1"/>
    </source>
</evidence>
<keyword evidence="2" id="KW-1185">Reference proteome</keyword>
<dbReference type="AlphaFoldDB" id="A0AAV1ZCH9"/>
<sequence length="43" mass="5202">MFLPVEIKEENLQFYFGSMVEDLPMDPIEWIFMMQGPWRSMGM</sequence>
<dbReference type="Proteomes" id="UP001497382">
    <property type="component" value="Unassembled WGS sequence"/>
</dbReference>
<comment type="caution">
    <text evidence="1">The sequence shown here is derived from an EMBL/GenBank/DDBJ whole genome shotgun (WGS) entry which is preliminary data.</text>
</comment>
<reference evidence="1 2" key="1">
    <citation type="submission" date="2024-04" db="EMBL/GenBank/DDBJ databases">
        <authorList>
            <person name="Rising A."/>
            <person name="Reimegard J."/>
            <person name="Sonavane S."/>
            <person name="Akerstrom W."/>
            <person name="Nylinder S."/>
            <person name="Hedman E."/>
            <person name="Kallberg Y."/>
        </authorList>
    </citation>
    <scope>NUCLEOTIDE SEQUENCE [LARGE SCALE GENOMIC DNA]</scope>
</reference>
<organism evidence="1 2">
    <name type="scientific">Larinioides sclopetarius</name>
    <dbReference type="NCBI Taxonomy" id="280406"/>
    <lineage>
        <taxon>Eukaryota</taxon>
        <taxon>Metazoa</taxon>
        <taxon>Ecdysozoa</taxon>
        <taxon>Arthropoda</taxon>
        <taxon>Chelicerata</taxon>
        <taxon>Arachnida</taxon>
        <taxon>Araneae</taxon>
        <taxon>Araneomorphae</taxon>
        <taxon>Entelegynae</taxon>
        <taxon>Araneoidea</taxon>
        <taxon>Araneidae</taxon>
        <taxon>Larinioides</taxon>
    </lineage>
</organism>
<dbReference type="EMBL" id="CAXIEN010000039">
    <property type="protein sequence ID" value="CAL1269167.1"/>
    <property type="molecule type" value="Genomic_DNA"/>
</dbReference>